<name>A0A8H7CTW6_9AGAR</name>
<evidence type="ECO:0000256" key="2">
    <source>
        <dbReference type="SAM" id="Phobius"/>
    </source>
</evidence>
<keyword evidence="4" id="KW-1185">Reference proteome</keyword>
<evidence type="ECO:0000313" key="3">
    <source>
        <dbReference type="EMBL" id="KAF7347278.1"/>
    </source>
</evidence>
<comment type="caution">
    <text evidence="3">The sequence shown here is derived from an EMBL/GenBank/DDBJ whole genome shotgun (WGS) entry which is preliminary data.</text>
</comment>
<reference evidence="3" key="1">
    <citation type="submission" date="2020-05" db="EMBL/GenBank/DDBJ databases">
        <title>Mycena genomes resolve the evolution of fungal bioluminescence.</title>
        <authorList>
            <person name="Tsai I.J."/>
        </authorList>
    </citation>
    <scope>NUCLEOTIDE SEQUENCE</scope>
    <source>
        <strain evidence="3">CCC161011</strain>
    </source>
</reference>
<feature type="region of interest" description="Disordered" evidence="1">
    <location>
        <begin position="311"/>
        <end position="332"/>
    </location>
</feature>
<keyword evidence="2" id="KW-1133">Transmembrane helix</keyword>
<dbReference type="AlphaFoldDB" id="A0A8H7CTW6"/>
<evidence type="ECO:0000313" key="4">
    <source>
        <dbReference type="Proteomes" id="UP000620124"/>
    </source>
</evidence>
<protein>
    <recommendedName>
        <fullName evidence="5">Transmembrane protein</fullName>
    </recommendedName>
</protein>
<feature type="transmembrane region" description="Helical" evidence="2">
    <location>
        <begin position="144"/>
        <end position="166"/>
    </location>
</feature>
<feature type="compositionally biased region" description="Basic and acidic residues" evidence="1">
    <location>
        <begin position="183"/>
        <end position="192"/>
    </location>
</feature>
<sequence>MRRPGPMDSDDSAVTPFEVLAGQVSSAVGGQALTATQTATTALSTPSGFTRLRFQSPKAGRAVGGSVTTSLAVLPATPVNTLFATTTSVFTTTSDVATSISGKLTTVQSIIVTTSTGLVPITTTPTELTDQSSAPKSASSNNTAAIAGGVVVALGLSAGVILYCIAMHRLAAQQAKSAQEVRNPFDDSEAVKVKRQSSTPSLDSVHDLEQGLTRSDTVSTRQLYIADQLNNAREKVAELEEMSSLLLRSSRAASPRSASGTDHDPPAVATEEDEPAHTNGPELPRVQQVQLELERAIQQIEELNNRIRELETQRRSSWALGLSDELPPGYVE</sequence>
<proteinExistence type="predicted"/>
<dbReference type="OrthoDB" id="3050371at2759"/>
<accession>A0A8H7CTW6</accession>
<keyword evidence="2" id="KW-0812">Transmembrane</keyword>
<evidence type="ECO:0008006" key="5">
    <source>
        <dbReference type="Google" id="ProtNLM"/>
    </source>
</evidence>
<keyword evidence="2" id="KW-0472">Membrane</keyword>
<feature type="region of interest" description="Disordered" evidence="1">
    <location>
        <begin position="250"/>
        <end position="285"/>
    </location>
</feature>
<dbReference type="EMBL" id="JACAZI010000012">
    <property type="protein sequence ID" value="KAF7347278.1"/>
    <property type="molecule type" value="Genomic_DNA"/>
</dbReference>
<evidence type="ECO:0000256" key="1">
    <source>
        <dbReference type="SAM" id="MobiDB-lite"/>
    </source>
</evidence>
<feature type="region of interest" description="Disordered" evidence="1">
    <location>
        <begin position="180"/>
        <end position="213"/>
    </location>
</feature>
<organism evidence="3 4">
    <name type="scientific">Mycena venus</name>
    <dbReference type="NCBI Taxonomy" id="2733690"/>
    <lineage>
        <taxon>Eukaryota</taxon>
        <taxon>Fungi</taxon>
        <taxon>Dikarya</taxon>
        <taxon>Basidiomycota</taxon>
        <taxon>Agaricomycotina</taxon>
        <taxon>Agaricomycetes</taxon>
        <taxon>Agaricomycetidae</taxon>
        <taxon>Agaricales</taxon>
        <taxon>Marasmiineae</taxon>
        <taxon>Mycenaceae</taxon>
        <taxon>Mycena</taxon>
    </lineage>
</organism>
<gene>
    <name evidence="3" type="ORF">MVEN_01482900</name>
</gene>
<feature type="compositionally biased region" description="Low complexity" evidence="1">
    <location>
        <begin position="250"/>
        <end position="259"/>
    </location>
</feature>
<dbReference type="Proteomes" id="UP000620124">
    <property type="component" value="Unassembled WGS sequence"/>
</dbReference>